<reference evidence="5" key="2">
    <citation type="submission" date="2025-08" db="UniProtKB">
        <authorList>
            <consortium name="Ensembl"/>
        </authorList>
    </citation>
    <scope>IDENTIFICATION</scope>
    <source>
        <strain evidence="5">Thoroughbred</strain>
    </source>
</reference>
<sequence>MGERAHHRAQVCSGTNLRKCQDLGDSILLILGSFILLNVGINVVILLWKHLKSSLRILFHRFFPKEPQLKGIVTKLFCRQGFYLQANPDGSIQGTPEDTSSFTHFNLIPVGLRVVTIQSAKLGHYMAMNAEGLLYSSPHFTAECRFKECVFENYYVLYASALYRQRSGRAWYLGLDKEGRVMKGNRVKKTKAAAHFVPKLLEVAMYREPSLHSVPETSPSSPPAL</sequence>
<dbReference type="SUPFAM" id="SSF50353">
    <property type="entry name" value="Cytokine"/>
    <property type="match status" value="1"/>
</dbReference>
<keyword evidence="6" id="KW-1185">Reference proteome</keyword>
<proteinExistence type="inferred from homology"/>
<feature type="transmembrane region" description="Helical" evidence="4">
    <location>
        <begin position="27"/>
        <end position="48"/>
    </location>
</feature>
<accession>A0A9L0TJY5</accession>
<dbReference type="CDD" id="cd23309">
    <property type="entry name" value="beta-trefoil_FGF11-like"/>
    <property type="match status" value="1"/>
</dbReference>
<dbReference type="Gene3D" id="2.80.10.50">
    <property type="match status" value="1"/>
</dbReference>
<dbReference type="InterPro" id="IPR008996">
    <property type="entry name" value="IL1/FGF"/>
</dbReference>
<evidence type="ECO:0000256" key="3">
    <source>
        <dbReference type="RuleBase" id="RU049442"/>
    </source>
</evidence>
<keyword evidence="4" id="KW-0472">Membrane</keyword>
<dbReference type="Proteomes" id="UP000002281">
    <property type="component" value="Chromosome 11"/>
</dbReference>
<evidence type="ECO:0000313" key="5">
    <source>
        <dbReference type="Ensembl" id="ENSECAP00000086651.1"/>
    </source>
</evidence>
<keyword evidence="2" id="KW-0339">Growth factor</keyword>
<reference evidence="5 6" key="1">
    <citation type="journal article" date="2009" name="Science">
        <title>Genome sequence, comparative analysis, and population genetics of the domestic horse.</title>
        <authorList>
            <consortium name="Broad Institute Genome Sequencing Platform"/>
            <consortium name="Broad Institute Whole Genome Assembly Team"/>
            <person name="Wade C.M."/>
            <person name="Giulotto E."/>
            <person name="Sigurdsson S."/>
            <person name="Zoli M."/>
            <person name="Gnerre S."/>
            <person name="Imsland F."/>
            <person name="Lear T.L."/>
            <person name="Adelson D.L."/>
            <person name="Bailey E."/>
            <person name="Bellone R.R."/>
            <person name="Bloecker H."/>
            <person name="Distl O."/>
            <person name="Edgar R.C."/>
            <person name="Garber M."/>
            <person name="Leeb T."/>
            <person name="Mauceli E."/>
            <person name="MacLeod J.N."/>
            <person name="Penedo M.C.T."/>
            <person name="Raison J.M."/>
            <person name="Sharpe T."/>
            <person name="Vogel J."/>
            <person name="Andersson L."/>
            <person name="Antczak D.F."/>
            <person name="Biagi T."/>
            <person name="Binns M.M."/>
            <person name="Chowdhary B.P."/>
            <person name="Coleman S.J."/>
            <person name="Della Valle G."/>
            <person name="Fryc S."/>
            <person name="Guerin G."/>
            <person name="Hasegawa T."/>
            <person name="Hill E.W."/>
            <person name="Jurka J."/>
            <person name="Kiialainen A."/>
            <person name="Lindgren G."/>
            <person name="Liu J."/>
            <person name="Magnani E."/>
            <person name="Mickelson J.R."/>
            <person name="Murray J."/>
            <person name="Nergadze S.G."/>
            <person name="Onofrio R."/>
            <person name="Pedroni S."/>
            <person name="Piras M.F."/>
            <person name="Raudsepp T."/>
            <person name="Rocchi M."/>
            <person name="Roeed K.H."/>
            <person name="Ryder O.A."/>
            <person name="Searle S."/>
            <person name="Skow L."/>
            <person name="Swinburne J.E."/>
            <person name="Syvaenen A.C."/>
            <person name="Tozaki T."/>
            <person name="Valberg S.J."/>
            <person name="Vaudin M."/>
            <person name="White J.R."/>
            <person name="Zody M.C."/>
            <person name="Lander E.S."/>
            <person name="Lindblad-Toh K."/>
        </authorList>
    </citation>
    <scope>NUCLEOTIDE SEQUENCE [LARGE SCALE GENOMIC DNA]</scope>
    <source>
        <strain evidence="5 6">Thoroughbred</strain>
    </source>
</reference>
<dbReference type="GeneTree" id="ENSGT00940000158058"/>
<keyword evidence="4" id="KW-1133">Transmembrane helix</keyword>
<gene>
    <name evidence="5" type="primary">FGF11</name>
</gene>
<evidence type="ECO:0000256" key="4">
    <source>
        <dbReference type="SAM" id="Phobius"/>
    </source>
</evidence>
<dbReference type="PANTHER" id="PTHR11486">
    <property type="entry name" value="FIBROBLAST GROWTH FACTOR"/>
    <property type="match status" value="1"/>
</dbReference>
<dbReference type="InterPro" id="IPR002209">
    <property type="entry name" value="Fibroblast_GF_fam"/>
</dbReference>
<dbReference type="FunFam" id="2.80.10.50:FF:000001">
    <property type="entry name" value="Fibroblast growth factor"/>
    <property type="match status" value="1"/>
</dbReference>
<dbReference type="GO" id="GO:0005634">
    <property type="term" value="C:nucleus"/>
    <property type="evidence" value="ECO:0000318"/>
    <property type="project" value="GO_Central"/>
</dbReference>
<evidence type="ECO:0000256" key="1">
    <source>
        <dbReference type="ARBA" id="ARBA00007936"/>
    </source>
</evidence>
<reference evidence="5" key="3">
    <citation type="submission" date="2025-09" db="UniProtKB">
        <authorList>
            <consortium name="Ensembl"/>
        </authorList>
    </citation>
    <scope>IDENTIFICATION</scope>
    <source>
        <strain evidence="5">Thoroughbred</strain>
    </source>
</reference>
<dbReference type="SMART" id="SM00442">
    <property type="entry name" value="FGF"/>
    <property type="match status" value="1"/>
</dbReference>
<dbReference type="PRINTS" id="PR00262">
    <property type="entry name" value="IL1HBGF"/>
</dbReference>
<dbReference type="Pfam" id="PF00167">
    <property type="entry name" value="FGF"/>
    <property type="match status" value="1"/>
</dbReference>
<keyword evidence="4" id="KW-0812">Transmembrane</keyword>
<dbReference type="GO" id="GO:0022008">
    <property type="term" value="P:neurogenesis"/>
    <property type="evidence" value="ECO:0000318"/>
    <property type="project" value="GO_Central"/>
</dbReference>
<protein>
    <recommendedName>
        <fullName evidence="3">Fibroblast growth factor</fullName>
        <shortName evidence="3">FGF</shortName>
    </recommendedName>
</protein>
<dbReference type="AlphaFoldDB" id="A0A9L0TJY5"/>
<comment type="similarity">
    <text evidence="1 3">Belongs to the heparin-binding growth factors family.</text>
</comment>
<dbReference type="GO" id="GO:0005737">
    <property type="term" value="C:cytoplasm"/>
    <property type="evidence" value="ECO:0000318"/>
    <property type="project" value="GO_Central"/>
</dbReference>
<organism evidence="5 6">
    <name type="scientific">Equus caballus</name>
    <name type="common">Horse</name>
    <dbReference type="NCBI Taxonomy" id="9796"/>
    <lineage>
        <taxon>Eukaryota</taxon>
        <taxon>Metazoa</taxon>
        <taxon>Chordata</taxon>
        <taxon>Craniata</taxon>
        <taxon>Vertebrata</taxon>
        <taxon>Euteleostomi</taxon>
        <taxon>Mammalia</taxon>
        <taxon>Eutheria</taxon>
        <taxon>Laurasiatheria</taxon>
        <taxon>Perissodactyla</taxon>
        <taxon>Equidae</taxon>
        <taxon>Equus</taxon>
    </lineage>
</organism>
<dbReference type="PROSITE" id="PS00247">
    <property type="entry name" value="HBGF_FGF"/>
    <property type="match status" value="1"/>
</dbReference>
<evidence type="ECO:0000256" key="2">
    <source>
        <dbReference type="ARBA" id="ARBA00023030"/>
    </source>
</evidence>
<evidence type="ECO:0000313" key="6">
    <source>
        <dbReference type="Proteomes" id="UP000002281"/>
    </source>
</evidence>
<dbReference type="GO" id="GO:0008083">
    <property type="term" value="F:growth factor activity"/>
    <property type="evidence" value="ECO:0007669"/>
    <property type="project" value="UniProtKB-KW"/>
</dbReference>
<dbReference type="PRINTS" id="PR00263">
    <property type="entry name" value="HBGFFGF"/>
</dbReference>
<name>A0A9L0TJY5_HORSE</name>
<dbReference type="GO" id="GO:0017080">
    <property type="term" value="F:sodium channel regulator activity"/>
    <property type="evidence" value="ECO:0000318"/>
    <property type="project" value="GO_Central"/>
</dbReference>
<dbReference type="Ensembl" id="ENSECAT00000126584.1">
    <property type="protein sequence ID" value="ENSECAP00000086651.1"/>
    <property type="gene ID" value="ENSECAG00000017426.3"/>
</dbReference>